<evidence type="ECO:0000313" key="4">
    <source>
        <dbReference type="Proteomes" id="UP001434419"/>
    </source>
</evidence>
<organism evidence="2 3">
    <name type="scientific">Lactobacillus crispatus</name>
    <dbReference type="NCBI Taxonomy" id="47770"/>
    <lineage>
        <taxon>Bacteria</taxon>
        <taxon>Bacillati</taxon>
        <taxon>Bacillota</taxon>
        <taxon>Bacilli</taxon>
        <taxon>Lactobacillales</taxon>
        <taxon>Lactobacillaceae</taxon>
        <taxon>Lactobacillus</taxon>
    </lineage>
</organism>
<reference evidence="2 3" key="1">
    <citation type="submission" date="2017-06" db="EMBL/GenBank/DDBJ databases">
        <authorList>
            <person name="Swanenburg J."/>
            <person name="Kort R."/>
        </authorList>
    </citation>
    <scope>NUCLEOTIDE SEQUENCE [LARGE SCALE GENOMIC DNA]</scope>
    <source>
        <strain evidence="2 3">RL05</strain>
    </source>
</reference>
<sequence>MTKVKIDFDRKLDKKLNKNPTIKSVGIIYKTTNYNLFVLNAINRNINPARVQHFVREYKKRNIISPIEVMRSKDGKLVILDGQHRYRAWIKMDAPVYFYETISGDDSTQGLRQRNQSKSWTSLDTVFSFASDNRNPEVQKQYRDLQEIIMLTQEKLGRVPLISLIELASGIDKALDQKIVYAKHDFKNGLYQTLNREDFKKVIERIAIMQTRLTKPVNLTATMFRGLFTLLSNEDANAAYLAHCINQDRLAFDAIAASNDNVLVAKELFSLYNTKATLNRQQPISIAMGLDGIILKDKHYKLYLKNEKGKKRS</sequence>
<gene>
    <name evidence="1" type="ORF">ABVC42_00195</name>
    <name evidence="2" type="ORF">CEE75_11705</name>
</gene>
<dbReference type="SUPFAM" id="SSF110849">
    <property type="entry name" value="ParB/Sulfiredoxin"/>
    <property type="match status" value="1"/>
</dbReference>
<dbReference type="AlphaFoldDB" id="A0A4V3BI35"/>
<accession>A0A4V3BI35</accession>
<dbReference type="CDD" id="cd16387">
    <property type="entry name" value="ParB_N_Srx"/>
    <property type="match status" value="1"/>
</dbReference>
<comment type="caution">
    <text evidence="2">The sequence shown here is derived from an EMBL/GenBank/DDBJ whole genome shotgun (WGS) entry which is preliminary data.</text>
</comment>
<dbReference type="Proteomes" id="UP000295195">
    <property type="component" value="Unassembled WGS sequence"/>
</dbReference>
<name>A0A4V3BI35_9LACO</name>
<proteinExistence type="predicted"/>
<keyword evidence="4" id="KW-1185">Reference proteome</keyword>
<evidence type="ECO:0000313" key="1">
    <source>
        <dbReference type="EMBL" id="MES5148381.1"/>
    </source>
</evidence>
<dbReference type="EMBL" id="NKLP01000242">
    <property type="protein sequence ID" value="TDN29108.1"/>
    <property type="molecule type" value="Genomic_DNA"/>
</dbReference>
<evidence type="ECO:0000313" key="3">
    <source>
        <dbReference type="Proteomes" id="UP000295195"/>
    </source>
</evidence>
<reference evidence="1" key="2">
    <citation type="submission" date="2024-06" db="EMBL/GenBank/DDBJ databases">
        <title>Vaginal Lactobacillus fatty acid response mechanisms reveal a metabolite-targeted strategy for bacterial vaginosis treatment.</title>
        <authorList>
            <person name="Zhu M."/>
            <person name="Blainey P.C."/>
            <person name="Bloom S.M."/>
            <person name="Kwon D.S."/>
        </authorList>
    </citation>
    <scope>NUCLEOTIDE SEQUENCE</scope>
    <source>
        <strain evidence="1">194_F1_1</strain>
    </source>
</reference>
<dbReference type="InterPro" id="IPR036086">
    <property type="entry name" value="ParB/Sulfiredoxin_sf"/>
</dbReference>
<dbReference type="EMBL" id="JBETVU010000007">
    <property type="protein sequence ID" value="MES5148381.1"/>
    <property type="molecule type" value="Genomic_DNA"/>
</dbReference>
<dbReference type="Proteomes" id="UP001434419">
    <property type="component" value="Unassembled WGS sequence"/>
</dbReference>
<evidence type="ECO:0000313" key="2">
    <source>
        <dbReference type="EMBL" id="TDN29108.1"/>
    </source>
</evidence>
<dbReference type="Gene3D" id="3.90.1530.10">
    <property type="entry name" value="Conserved hypothetical protein from pyrococcus furiosus pfu- 392566-001, ParB domain"/>
    <property type="match status" value="1"/>
</dbReference>
<dbReference type="RefSeq" id="WP_060463001.1">
    <property type="nucleotide sequence ID" value="NZ_JAAUWJ010000037.1"/>
</dbReference>
<protein>
    <submittedName>
        <fullName evidence="1">ParB/Srx family N-terminal domain-containing protein</fullName>
    </submittedName>
</protein>